<feature type="domain" description="Pvc16 N-terminal" evidence="1">
    <location>
        <begin position="7"/>
        <end position="192"/>
    </location>
</feature>
<organism evidence="2 3">
    <name type="scientific">Streptomyces roseolus</name>
    <dbReference type="NCBI Taxonomy" id="67358"/>
    <lineage>
        <taxon>Bacteria</taxon>
        <taxon>Bacillati</taxon>
        <taxon>Actinomycetota</taxon>
        <taxon>Actinomycetes</taxon>
        <taxon>Kitasatosporales</taxon>
        <taxon>Streptomycetaceae</taxon>
        <taxon>Streptomyces</taxon>
    </lineage>
</organism>
<dbReference type="RefSeq" id="WP_319008206.1">
    <property type="nucleotide sequence ID" value="NZ_JAWJZF010000237.1"/>
</dbReference>
<evidence type="ECO:0000259" key="1">
    <source>
        <dbReference type="Pfam" id="PF14065"/>
    </source>
</evidence>
<comment type="caution">
    <text evidence="2">The sequence shown here is derived from an EMBL/GenBank/DDBJ whole genome shotgun (WGS) entry which is preliminary data.</text>
</comment>
<dbReference type="EMBL" id="JAWJZF010000237">
    <property type="protein sequence ID" value="MDX2291663.1"/>
    <property type="molecule type" value="Genomic_DNA"/>
</dbReference>
<gene>
    <name evidence="2" type="ORF">R2363_05680</name>
</gene>
<dbReference type="Pfam" id="PF14065">
    <property type="entry name" value="Pvc16_N"/>
    <property type="match status" value="1"/>
</dbReference>
<evidence type="ECO:0000313" key="3">
    <source>
        <dbReference type="Proteomes" id="UP001278571"/>
    </source>
</evidence>
<proteinExistence type="predicted"/>
<dbReference type="Proteomes" id="UP001278571">
    <property type="component" value="Unassembled WGS sequence"/>
</dbReference>
<evidence type="ECO:0000313" key="2">
    <source>
        <dbReference type="EMBL" id="MDX2291663.1"/>
    </source>
</evidence>
<protein>
    <submittedName>
        <fullName evidence="2">Pvc16 family protein</fullName>
    </submittedName>
</protein>
<dbReference type="InterPro" id="IPR025351">
    <property type="entry name" value="Pvc16_N"/>
</dbReference>
<reference evidence="2 3" key="1">
    <citation type="submission" date="2023-10" db="EMBL/GenBank/DDBJ databases">
        <authorList>
            <person name="Wang X.X."/>
        </authorList>
    </citation>
    <scope>NUCLEOTIDE SEQUENCE [LARGE SCALE GENOMIC DNA]</scope>
    <source>
        <strain evidence="2 3">NBRC 12816</strain>
    </source>
</reference>
<sequence>MIDALDLVLRKLFLTRVPGLADSRIGFQPPDEAWRQLVGGAPSDMHLNCYLVELREDRRLRQGVRERVGPGPHVIDRRAPVQVRCQYLVSAWHGSRNSLQMQATEREHATLGAVMSALLAATPLVPSRLLTPTELKAVPEPLRERPLSLEPLPGEGFPKLAEFWGTMGRPIAWRPVVPLVVTAPLFLPETPDAVVVQSVSASYQVLPDGSADVLELPAVP</sequence>
<keyword evidence="3" id="KW-1185">Reference proteome</keyword>
<accession>A0ABU4K1N3</accession>
<name>A0ABU4K1N3_9ACTN</name>